<dbReference type="SMART" id="SM00100">
    <property type="entry name" value="cNMP"/>
    <property type="match status" value="1"/>
</dbReference>
<dbReference type="InterPro" id="IPR036388">
    <property type="entry name" value="WH-like_DNA-bd_sf"/>
</dbReference>
<evidence type="ECO:0000259" key="6">
    <source>
        <dbReference type="PROSITE" id="PS51063"/>
    </source>
</evidence>
<sequence length="270" mass="29176">MSIRQTDLDRIRTLPLFADMTPSVFRDATAGAFLQRFPAGTTLLMEGDPVDFLYVLLDGAVELQGSWKEKEAVLAVLRPVSTFILAAVMLEAPALMSARTLERSEVLMLSGEALRRTTRQDPAFGFAVVQELAGCYRGVVRMVKAHKLRGCLERVANYLLAQSARQGDPHHIVLPYGKRVLASLLGMTPENLSRAFAQLADYGVQVRGPEIHLARPRALERLARPSPLIDNHVKAGPLPIGRAGTESLTTTPGAPPPPAPSGVSAAPRTA</sequence>
<dbReference type="PANTHER" id="PTHR24567:SF74">
    <property type="entry name" value="HTH-TYPE TRANSCRIPTIONAL REGULATOR ARCR"/>
    <property type="match status" value="1"/>
</dbReference>
<feature type="domain" description="Cyclic nucleotide-binding" evidence="5">
    <location>
        <begin position="16"/>
        <end position="116"/>
    </location>
</feature>
<keyword evidence="2" id="KW-0238">DNA-binding</keyword>
<evidence type="ECO:0000313" key="8">
    <source>
        <dbReference type="EMBL" id="VDC52043.1"/>
    </source>
</evidence>
<dbReference type="PANTHER" id="PTHR24567">
    <property type="entry name" value="CRP FAMILY TRANSCRIPTIONAL REGULATORY PROTEIN"/>
    <property type="match status" value="1"/>
</dbReference>
<dbReference type="GO" id="GO:0003700">
    <property type="term" value="F:DNA-binding transcription factor activity"/>
    <property type="evidence" value="ECO:0007669"/>
    <property type="project" value="TreeGrafter"/>
</dbReference>
<evidence type="ECO:0000313" key="10">
    <source>
        <dbReference type="Proteomes" id="UP000501325"/>
    </source>
</evidence>
<gene>
    <name evidence="8" type="ORF">BREV_BREV_00707</name>
    <name evidence="7" type="ORF">GYM46_14175</name>
</gene>
<dbReference type="KEGG" id="bmed:GYM46_14175"/>
<dbReference type="InterPro" id="IPR014710">
    <property type="entry name" value="RmlC-like_jellyroll"/>
</dbReference>
<proteinExistence type="predicted"/>
<dbReference type="SUPFAM" id="SSF46785">
    <property type="entry name" value="Winged helix' DNA-binding domain"/>
    <property type="match status" value="1"/>
</dbReference>
<dbReference type="SMART" id="SM00419">
    <property type="entry name" value="HTH_CRP"/>
    <property type="match status" value="1"/>
</dbReference>
<feature type="region of interest" description="Disordered" evidence="4">
    <location>
        <begin position="235"/>
        <end position="270"/>
    </location>
</feature>
<evidence type="ECO:0000256" key="1">
    <source>
        <dbReference type="ARBA" id="ARBA00023015"/>
    </source>
</evidence>
<dbReference type="InterPro" id="IPR050397">
    <property type="entry name" value="Env_Response_Regulators"/>
</dbReference>
<dbReference type="NCBIfam" id="NF006901">
    <property type="entry name" value="PRK09392.1"/>
    <property type="match status" value="1"/>
</dbReference>
<dbReference type="InterPro" id="IPR000595">
    <property type="entry name" value="cNMP-bd_dom"/>
</dbReference>
<dbReference type="GO" id="GO:0005829">
    <property type="term" value="C:cytosol"/>
    <property type="evidence" value="ECO:0007669"/>
    <property type="project" value="TreeGrafter"/>
</dbReference>
<dbReference type="Proteomes" id="UP000501325">
    <property type="component" value="Chromosome"/>
</dbReference>
<reference evidence="8 9" key="1">
    <citation type="submission" date="2018-11" db="EMBL/GenBank/DDBJ databases">
        <authorList>
            <person name="Peiro R."/>
            <person name="Begona"/>
            <person name="Cbmso G."/>
            <person name="Lopez M."/>
            <person name="Gonzalez S."/>
            <person name="Sacristan E."/>
            <person name="Castillo E."/>
        </authorList>
    </citation>
    <scope>NUCLEOTIDE SEQUENCE [LARGE SCALE GENOMIC DNA]</scope>
    <source>
        <strain evidence="8">Brev_genome</strain>
    </source>
</reference>
<keyword evidence="3" id="KW-0804">Transcription</keyword>
<dbReference type="InterPro" id="IPR018490">
    <property type="entry name" value="cNMP-bd_dom_sf"/>
</dbReference>
<dbReference type="EMBL" id="UXHF01000009">
    <property type="protein sequence ID" value="VDC52043.1"/>
    <property type="molecule type" value="Genomic_DNA"/>
</dbReference>
<organism evidence="8 9">
    <name type="scientific">Brevundimonas mediterranea</name>
    <dbReference type="NCBI Taxonomy" id="74329"/>
    <lineage>
        <taxon>Bacteria</taxon>
        <taxon>Pseudomonadati</taxon>
        <taxon>Pseudomonadota</taxon>
        <taxon>Alphaproteobacteria</taxon>
        <taxon>Caulobacterales</taxon>
        <taxon>Caulobacteraceae</taxon>
        <taxon>Brevundimonas</taxon>
    </lineage>
</organism>
<dbReference type="Gene3D" id="2.60.120.10">
    <property type="entry name" value="Jelly Rolls"/>
    <property type="match status" value="1"/>
</dbReference>
<dbReference type="SUPFAM" id="SSF51206">
    <property type="entry name" value="cAMP-binding domain-like"/>
    <property type="match status" value="1"/>
</dbReference>
<dbReference type="InterPro" id="IPR036390">
    <property type="entry name" value="WH_DNA-bd_sf"/>
</dbReference>
<dbReference type="Proteomes" id="UP000289220">
    <property type="component" value="Unassembled WGS sequence"/>
</dbReference>
<dbReference type="PROSITE" id="PS50042">
    <property type="entry name" value="CNMP_BINDING_3"/>
    <property type="match status" value="1"/>
</dbReference>
<dbReference type="AlphaFoldDB" id="A0A6G7EM23"/>
<dbReference type="GO" id="GO:0003677">
    <property type="term" value="F:DNA binding"/>
    <property type="evidence" value="ECO:0007669"/>
    <property type="project" value="UniProtKB-KW"/>
</dbReference>
<dbReference type="InterPro" id="IPR012318">
    <property type="entry name" value="HTH_CRP"/>
</dbReference>
<protein>
    <submittedName>
        <fullName evidence="7">Cyclic nucleotide-binding domain-containing protein</fullName>
    </submittedName>
</protein>
<feature type="domain" description="HTH crp-type" evidence="6">
    <location>
        <begin position="149"/>
        <end position="217"/>
    </location>
</feature>
<dbReference type="Pfam" id="PF00027">
    <property type="entry name" value="cNMP_binding"/>
    <property type="match status" value="1"/>
</dbReference>
<dbReference type="Pfam" id="PF13545">
    <property type="entry name" value="HTH_Crp_2"/>
    <property type="match status" value="1"/>
</dbReference>
<dbReference type="EMBL" id="CP048751">
    <property type="protein sequence ID" value="QIH74681.1"/>
    <property type="molecule type" value="Genomic_DNA"/>
</dbReference>
<reference evidence="7 10" key="2">
    <citation type="submission" date="2020-01" db="EMBL/GenBank/DDBJ databases">
        <authorList>
            <person name="Wang S."/>
        </authorList>
    </citation>
    <scope>NUCLEOTIDE SEQUENCE [LARGE SCALE GENOMIC DNA]</scope>
    <source>
        <strain evidence="7 10">D151-2-6</strain>
    </source>
</reference>
<evidence type="ECO:0000256" key="3">
    <source>
        <dbReference type="ARBA" id="ARBA00023163"/>
    </source>
</evidence>
<evidence type="ECO:0000259" key="5">
    <source>
        <dbReference type="PROSITE" id="PS50042"/>
    </source>
</evidence>
<evidence type="ECO:0000256" key="4">
    <source>
        <dbReference type="SAM" id="MobiDB-lite"/>
    </source>
</evidence>
<feature type="compositionally biased region" description="Low complexity" evidence="4">
    <location>
        <begin position="261"/>
        <end position="270"/>
    </location>
</feature>
<evidence type="ECO:0000313" key="7">
    <source>
        <dbReference type="EMBL" id="QIH74681.1"/>
    </source>
</evidence>
<dbReference type="CDD" id="cd00038">
    <property type="entry name" value="CAP_ED"/>
    <property type="match status" value="1"/>
</dbReference>
<dbReference type="Gene3D" id="1.10.10.10">
    <property type="entry name" value="Winged helix-like DNA-binding domain superfamily/Winged helix DNA-binding domain"/>
    <property type="match status" value="1"/>
</dbReference>
<evidence type="ECO:0000313" key="9">
    <source>
        <dbReference type="Proteomes" id="UP000289220"/>
    </source>
</evidence>
<name>A0A6G7EM23_9CAUL</name>
<keyword evidence="1" id="KW-0805">Transcription regulation</keyword>
<dbReference type="PROSITE" id="PS51063">
    <property type="entry name" value="HTH_CRP_2"/>
    <property type="match status" value="1"/>
</dbReference>
<keyword evidence="9" id="KW-1185">Reference proteome</keyword>
<accession>A0A6G7EM23</accession>
<evidence type="ECO:0000256" key="2">
    <source>
        <dbReference type="ARBA" id="ARBA00023125"/>
    </source>
</evidence>